<feature type="active site" description="Proton acceptor" evidence="9">
    <location>
        <position position="49"/>
    </location>
</feature>
<dbReference type="AlphaFoldDB" id="A0A3E2VV09"/>
<dbReference type="GO" id="GO:0005829">
    <property type="term" value="C:cytosol"/>
    <property type="evidence" value="ECO:0007669"/>
    <property type="project" value="TreeGrafter"/>
</dbReference>
<evidence type="ECO:0000313" key="12">
    <source>
        <dbReference type="Proteomes" id="UP000260025"/>
    </source>
</evidence>
<evidence type="ECO:0000256" key="2">
    <source>
        <dbReference type="ARBA" id="ARBA00004733"/>
    </source>
</evidence>
<comment type="subunit">
    <text evidence="3 9">Tetramer of two alpha and two beta chains.</text>
</comment>
<dbReference type="GO" id="GO:0004834">
    <property type="term" value="F:tryptophan synthase activity"/>
    <property type="evidence" value="ECO:0007669"/>
    <property type="project" value="UniProtKB-UniRule"/>
</dbReference>
<comment type="caution">
    <text evidence="11">The sequence shown here is derived from an EMBL/GenBank/DDBJ whole genome shotgun (WGS) entry which is preliminary data.</text>
</comment>
<protein>
    <recommendedName>
        <fullName evidence="9">Tryptophan synthase alpha chain</fullName>
        <ecNumber evidence="9">4.2.1.20</ecNumber>
    </recommendedName>
</protein>
<dbReference type="PROSITE" id="PS00167">
    <property type="entry name" value="TRP_SYNTHASE_ALPHA"/>
    <property type="match status" value="1"/>
</dbReference>
<evidence type="ECO:0000256" key="10">
    <source>
        <dbReference type="RuleBase" id="RU003662"/>
    </source>
</evidence>
<dbReference type="EMBL" id="QVEV01000016">
    <property type="protein sequence ID" value="RGC15013.1"/>
    <property type="molecule type" value="Genomic_DNA"/>
</dbReference>
<dbReference type="CDD" id="cd04724">
    <property type="entry name" value="Tryptophan_synthase_alpha"/>
    <property type="match status" value="1"/>
</dbReference>
<gene>
    <name evidence="9" type="primary">trpA</name>
    <name evidence="11" type="ORF">DXA38_12015</name>
</gene>
<proteinExistence type="inferred from homology"/>
<organism evidence="11 12">
    <name type="scientific">Clostridium innocuum</name>
    <dbReference type="NCBI Taxonomy" id="1522"/>
    <lineage>
        <taxon>Bacteria</taxon>
        <taxon>Bacillati</taxon>
        <taxon>Bacillota</taxon>
        <taxon>Clostridia</taxon>
        <taxon>Eubacteriales</taxon>
        <taxon>Clostridiaceae</taxon>
        <taxon>Clostridium</taxon>
    </lineage>
</organism>
<keyword evidence="7 9" id="KW-0456">Lyase</keyword>
<dbReference type="HAMAP" id="MF_00131">
    <property type="entry name" value="Trp_synth_alpha"/>
    <property type="match status" value="1"/>
</dbReference>
<name>A0A3E2VV09_CLOIN</name>
<evidence type="ECO:0000313" key="11">
    <source>
        <dbReference type="EMBL" id="RGC15013.1"/>
    </source>
</evidence>
<dbReference type="Proteomes" id="UP000260025">
    <property type="component" value="Unassembled WGS sequence"/>
</dbReference>
<dbReference type="InterPro" id="IPR011060">
    <property type="entry name" value="RibuloseP-bd_barrel"/>
</dbReference>
<comment type="function">
    <text evidence="1 9">The alpha subunit is responsible for the aldol cleavage of indoleglycerol phosphate to indole and glyceraldehyde 3-phosphate.</text>
</comment>
<dbReference type="Gene3D" id="3.20.20.70">
    <property type="entry name" value="Aldolase class I"/>
    <property type="match status" value="1"/>
</dbReference>
<keyword evidence="4 9" id="KW-0028">Amino-acid biosynthesis</keyword>
<dbReference type="PANTHER" id="PTHR43406:SF1">
    <property type="entry name" value="TRYPTOPHAN SYNTHASE ALPHA CHAIN, CHLOROPLASTIC"/>
    <property type="match status" value="1"/>
</dbReference>
<dbReference type="FunFam" id="3.20.20.70:FF:000037">
    <property type="entry name" value="Tryptophan synthase alpha chain"/>
    <property type="match status" value="1"/>
</dbReference>
<dbReference type="EC" id="4.2.1.20" evidence="9"/>
<evidence type="ECO:0000256" key="1">
    <source>
        <dbReference type="ARBA" id="ARBA00003365"/>
    </source>
</evidence>
<dbReference type="SUPFAM" id="SSF51366">
    <property type="entry name" value="Ribulose-phoshate binding barrel"/>
    <property type="match status" value="1"/>
</dbReference>
<dbReference type="InterPro" id="IPR018204">
    <property type="entry name" value="Trp_synthase_alpha_AS"/>
</dbReference>
<keyword evidence="5 9" id="KW-0822">Tryptophan biosynthesis</keyword>
<accession>A0A3E2VV09</accession>
<evidence type="ECO:0000256" key="3">
    <source>
        <dbReference type="ARBA" id="ARBA00011270"/>
    </source>
</evidence>
<reference evidence="11 12" key="1">
    <citation type="submission" date="2018-08" db="EMBL/GenBank/DDBJ databases">
        <title>A genome reference for cultivated species of the human gut microbiota.</title>
        <authorList>
            <person name="Zou Y."/>
            <person name="Xue W."/>
            <person name="Luo G."/>
        </authorList>
    </citation>
    <scope>NUCLEOTIDE SEQUENCE [LARGE SCALE GENOMIC DNA]</scope>
    <source>
        <strain evidence="11 12">OF01-2LB</strain>
    </source>
</reference>
<dbReference type="Pfam" id="PF00290">
    <property type="entry name" value="Trp_syntA"/>
    <property type="match status" value="1"/>
</dbReference>
<evidence type="ECO:0000256" key="5">
    <source>
        <dbReference type="ARBA" id="ARBA00022822"/>
    </source>
</evidence>
<keyword evidence="6 9" id="KW-0057">Aromatic amino acid biosynthesis</keyword>
<sequence length="264" mass="28992">MNRIDAVFKKLKQEQKTAFIGFLTAGDPDIATCIDCVKQLESNGCDIIEIGIPFSDPIAEGPVIQEASLRALQHDITTGTVLNMMSNIREFSQIPLVFLLYYNQIFKYGAENFLRESEAAGIDALIIPDLPMEHRKELKPLADAYHIQLISLVTPVSNTRKKSIAEQSEGFLYCVTSLGVTGARKEFQTDLQAFLKELSAYSDTPKALGFGISTPQQINEMKTYADGVIVGSAIVEKIGQLAKQEITLEEVGSFVKTLADAAHS</sequence>
<comment type="catalytic activity">
    <reaction evidence="8 9">
        <text>(1S,2R)-1-C-(indol-3-yl)glycerol 3-phosphate + L-serine = D-glyceraldehyde 3-phosphate + L-tryptophan + H2O</text>
        <dbReference type="Rhea" id="RHEA:10532"/>
        <dbReference type="ChEBI" id="CHEBI:15377"/>
        <dbReference type="ChEBI" id="CHEBI:33384"/>
        <dbReference type="ChEBI" id="CHEBI:57912"/>
        <dbReference type="ChEBI" id="CHEBI:58866"/>
        <dbReference type="ChEBI" id="CHEBI:59776"/>
        <dbReference type="EC" id="4.2.1.20"/>
    </reaction>
</comment>
<evidence type="ECO:0000256" key="7">
    <source>
        <dbReference type="ARBA" id="ARBA00023239"/>
    </source>
</evidence>
<evidence type="ECO:0000256" key="8">
    <source>
        <dbReference type="ARBA" id="ARBA00049047"/>
    </source>
</evidence>
<comment type="pathway">
    <text evidence="2 9">Amino-acid biosynthesis; L-tryptophan biosynthesis; L-tryptophan from chorismate: step 5/5.</text>
</comment>
<evidence type="ECO:0000256" key="9">
    <source>
        <dbReference type="HAMAP-Rule" id="MF_00131"/>
    </source>
</evidence>
<dbReference type="NCBIfam" id="TIGR00262">
    <property type="entry name" value="trpA"/>
    <property type="match status" value="1"/>
</dbReference>
<dbReference type="InterPro" id="IPR013785">
    <property type="entry name" value="Aldolase_TIM"/>
</dbReference>
<evidence type="ECO:0000256" key="6">
    <source>
        <dbReference type="ARBA" id="ARBA00023141"/>
    </source>
</evidence>
<dbReference type="InterPro" id="IPR002028">
    <property type="entry name" value="Trp_synthase_suA"/>
</dbReference>
<evidence type="ECO:0000256" key="4">
    <source>
        <dbReference type="ARBA" id="ARBA00022605"/>
    </source>
</evidence>
<dbReference type="UniPathway" id="UPA00035">
    <property type="reaction ID" value="UER00044"/>
</dbReference>
<dbReference type="RefSeq" id="WP_117443373.1">
    <property type="nucleotide sequence ID" value="NZ_JAJFEN010000005.1"/>
</dbReference>
<feature type="active site" description="Proton acceptor" evidence="9">
    <location>
        <position position="60"/>
    </location>
</feature>
<dbReference type="PANTHER" id="PTHR43406">
    <property type="entry name" value="TRYPTOPHAN SYNTHASE, ALPHA CHAIN"/>
    <property type="match status" value="1"/>
</dbReference>
<comment type="similarity">
    <text evidence="9 10">Belongs to the TrpA family.</text>
</comment>
<dbReference type="OrthoDB" id="9804578at2"/>